<proteinExistence type="predicted"/>
<feature type="transmembrane region" description="Helical" evidence="1">
    <location>
        <begin position="12"/>
        <end position="33"/>
    </location>
</feature>
<feature type="transmembrane region" description="Helical" evidence="1">
    <location>
        <begin position="39"/>
        <end position="57"/>
    </location>
</feature>
<protein>
    <submittedName>
        <fullName evidence="2">Uncharacterized protein</fullName>
    </submittedName>
</protein>
<dbReference type="OrthoDB" id="2064186at2"/>
<evidence type="ECO:0000313" key="3">
    <source>
        <dbReference type="Proteomes" id="UP000245845"/>
    </source>
</evidence>
<keyword evidence="1" id="KW-0812">Transmembrane</keyword>
<keyword evidence="1" id="KW-1133">Transmembrane helix</keyword>
<dbReference type="Proteomes" id="UP000245845">
    <property type="component" value="Unassembled WGS sequence"/>
</dbReference>
<reference evidence="2 3" key="1">
    <citation type="submission" date="2018-05" db="EMBL/GenBank/DDBJ databases">
        <title>The Hungate 1000. A catalogue of reference genomes from the rumen microbiome.</title>
        <authorList>
            <person name="Kelly W."/>
        </authorList>
    </citation>
    <scope>NUCLEOTIDE SEQUENCE [LARGE SCALE GENOMIC DNA]</scope>
    <source>
        <strain evidence="2 3">NLAE-zl-C242</strain>
    </source>
</reference>
<keyword evidence="3" id="KW-1185">Reference proteome</keyword>
<gene>
    <name evidence="2" type="ORF">A8806_12123</name>
</gene>
<keyword evidence="1" id="KW-0472">Membrane</keyword>
<dbReference type="AlphaFoldDB" id="A0A2Y9BKC4"/>
<organism evidence="2 3">
    <name type="scientific">Faecalicatena orotica</name>
    <dbReference type="NCBI Taxonomy" id="1544"/>
    <lineage>
        <taxon>Bacteria</taxon>
        <taxon>Bacillati</taxon>
        <taxon>Bacillota</taxon>
        <taxon>Clostridia</taxon>
        <taxon>Lachnospirales</taxon>
        <taxon>Lachnospiraceae</taxon>
        <taxon>Faecalicatena</taxon>
    </lineage>
</organism>
<feature type="transmembrane region" description="Helical" evidence="1">
    <location>
        <begin position="107"/>
        <end position="127"/>
    </location>
</feature>
<name>A0A2Y9BKC4_9FIRM</name>
<feature type="transmembrane region" description="Helical" evidence="1">
    <location>
        <begin position="64"/>
        <end position="82"/>
    </location>
</feature>
<sequence>MKEKLQTKSAGFYFVVLAVIAAVVSVIRFMMWAPKHNSMDGVIIAALAAGIVLDIVLMVKDNDYVMVLSTICYSVAAVKILTDSVGSFVDAFQGINMFGDASQVNTIISIAVVMGISVLLSIIASFLKRVKE</sequence>
<dbReference type="EMBL" id="QGDL01000021">
    <property type="protein sequence ID" value="PWJ20707.1"/>
    <property type="molecule type" value="Genomic_DNA"/>
</dbReference>
<evidence type="ECO:0000313" key="2">
    <source>
        <dbReference type="EMBL" id="PWJ20707.1"/>
    </source>
</evidence>
<dbReference type="RefSeq" id="WP_109733733.1">
    <property type="nucleotide sequence ID" value="NZ_BAAACK010000008.1"/>
</dbReference>
<evidence type="ECO:0000256" key="1">
    <source>
        <dbReference type="SAM" id="Phobius"/>
    </source>
</evidence>
<accession>A0A2Y9BKC4</accession>
<comment type="caution">
    <text evidence="2">The sequence shown here is derived from an EMBL/GenBank/DDBJ whole genome shotgun (WGS) entry which is preliminary data.</text>
</comment>